<dbReference type="AlphaFoldDB" id="A0A4U3L621"/>
<dbReference type="RefSeq" id="WP_137261071.1">
    <property type="nucleotide sequence ID" value="NZ_SZQL01000004.1"/>
</dbReference>
<name>A0A4U3L621_9BACT</name>
<dbReference type="Proteomes" id="UP000305848">
    <property type="component" value="Unassembled WGS sequence"/>
</dbReference>
<reference evidence="1 2" key="1">
    <citation type="submission" date="2019-05" db="EMBL/GenBank/DDBJ databases">
        <title>Panacibacter sp. strain 17mud1-8 Genome sequencing and assembly.</title>
        <authorList>
            <person name="Chhetri G."/>
        </authorList>
    </citation>
    <scope>NUCLEOTIDE SEQUENCE [LARGE SCALE GENOMIC DNA]</scope>
    <source>
        <strain evidence="1 2">17mud1-8</strain>
    </source>
</reference>
<dbReference type="EMBL" id="SZQL01000004">
    <property type="protein sequence ID" value="TKK69849.1"/>
    <property type="molecule type" value="Genomic_DNA"/>
</dbReference>
<gene>
    <name evidence="1" type="ORF">FC093_07175</name>
</gene>
<organism evidence="1 2">
    <name type="scientific">Ilyomonas limi</name>
    <dbReference type="NCBI Taxonomy" id="2575867"/>
    <lineage>
        <taxon>Bacteria</taxon>
        <taxon>Pseudomonadati</taxon>
        <taxon>Bacteroidota</taxon>
        <taxon>Chitinophagia</taxon>
        <taxon>Chitinophagales</taxon>
        <taxon>Chitinophagaceae</taxon>
        <taxon>Ilyomonas</taxon>
    </lineage>
</organism>
<evidence type="ECO:0000313" key="1">
    <source>
        <dbReference type="EMBL" id="TKK69849.1"/>
    </source>
</evidence>
<evidence type="ECO:0000313" key="2">
    <source>
        <dbReference type="Proteomes" id="UP000305848"/>
    </source>
</evidence>
<protein>
    <submittedName>
        <fullName evidence="1">Uncharacterized protein</fullName>
    </submittedName>
</protein>
<dbReference type="OrthoDB" id="1271386at2"/>
<accession>A0A4U3L621</accession>
<sequence length="110" mass="12729">MLTKKLLDSIDKKNEKVYQMLVEEYGANWKQQYTKKVDSLTVLLKQVKEIVSKQPLVQQINHQHAGGLYYHIAPADTANIFNVQTFNSATNNSSYIFKVNLQTRQVERVN</sequence>
<proteinExistence type="predicted"/>
<keyword evidence="2" id="KW-1185">Reference proteome</keyword>
<comment type="caution">
    <text evidence="1">The sequence shown here is derived from an EMBL/GenBank/DDBJ whole genome shotgun (WGS) entry which is preliminary data.</text>
</comment>